<keyword evidence="1" id="KW-0378">Hydrolase</keyword>
<dbReference type="Proteomes" id="UP000199459">
    <property type="component" value="Unassembled WGS sequence"/>
</dbReference>
<proteinExistence type="inferred from homology"/>
<dbReference type="GO" id="GO:0006400">
    <property type="term" value="P:tRNA modification"/>
    <property type="evidence" value="ECO:0007669"/>
    <property type="project" value="TreeGrafter"/>
</dbReference>
<evidence type="ECO:0000256" key="5">
    <source>
        <dbReference type="ARBA" id="ARBA00048204"/>
    </source>
</evidence>
<dbReference type="PANTHER" id="PTHR21314:SF0">
    <property type="entry name" value="QUEUOSINE 5'-PHOSPHATE N-GLYCOSYLASE_HYDROLASE"/>
    <property type="match status" value="1"/>
</dbReference>
<evidence type="ECO:0000256" key="4">
    <source>
        <dbReference type="ARBA" id="ARBA00035393"/>
    </source>
</evidence>
<evidence type="ECO:0000256" key="1">
    <source>
        <dbReference type="ARBA" id="ARBA00022801"/>
    </source>
</evidence>
<dbReference type="EMBL" id="FOCP01000013">
    <property type="protein sequence ID" value="SEN30139.1"/>
    <property type="molecule type" value="Genomic_DNA"/>
</dbReference>
<evidence type="ECO:0000313" key="7">
    <source>
        <dbReference type="Proteomes" id="UP000199459"/>
    </source>
</evidence>
<dbReference type="OrthoDB" id="145736at2"/>
<accession>A0A1H8FEI4</accession>
<organism evidence="6 7">
    <name type="scientific">Nitrosomonas marina</name>
    <dbReference type="NCBI Taxonomy" id="917"/>
    <lineage>
        <taxon>Bacteria</taxon>
        <taxon>Pseudomonadati</taxon>
        <taxon>Pseudomonadota</taxon>
        <taxon>Betaproteobacteria</taxon>
        <taxon>Nitrosomonadales</taxon>
        <taxon>Nitrosomonadaceae</taxon>
        <taxon>Nitrosomonas</taxon>
    </lineage>
</organism>
<dbReference type="PANTHER" id="PTHR21314">
    <property type="entry name" value="QUEUOSINE 5'-PHOSPHATE N-GLYCOSYLASE_HYDROLASE-RELATED"/>
    <property type="match status" value="1"/>
</dbReference>
<gene>
    <name evidence="6" type="ORF">SAMN05216325_1133</name>
</gene>
<dbReference type="RefSeq" id="WP_090632252.1">
    <property type="nucleotide sequence ID" value="NZ_FOCP01000013.1"/>
</dbReference>
<evidence type="ECO:0000313" key="6">
    <source>
        <dbReference type="EMBL" id="SEN30139.1"/>
    </source>
</evidence>
<dbReference type="AlphaFoldDB" id="A0A1H8FEI4"/>
<comment type="similarity">
    <text evidence="2">Belongs to the QNG1 protein family.</text>
</comment>
<name>A0A1H8FEI4_9PROT</name>
<sequence length="322" mass="37054">MEDLLKSVIESCQKVSKKSKYVHINEKAILSYIRKIPKVLTQAYDYDAKIHYFDKSRENLLNYIFILGSVNFGSGFLLDTPDRSKQFGYRTIASRLKEYFENNHSLSSDRLISLNLDCSNRIFKIPQDTEDGRQIGMLYRSAIAEMGQFIENQYNGSFSRAAEEALESTQIFLEKLINLNSFGDIAICGGQKVYFLKKAQLLIADIIRALNYSPLSHKKLLAKLTIFPDNHLANVLRIENILEYSSELKNKVDNKIELLQGTDEEVELRAATVCAGQDIVQNRKKFGFETNAVEIDWYLWNVAKSSYTYTRKATHKTKTLFY</sequence>
<dbReference type="GO" id="GO:0016787">
    <property type="term" value="F:hydrolase activity"/>
    <property type="evidence" value="ECO:0007669"/>
    <property type="project" value="UniProtKB-KW"/>
</dbReference>
<evidence type="ECO:0000256" key="3">
    <source>
        <dbReference type="ARBA" id="ARBA00035306"/>
    </source>
</evidence>
<dbReference type="InterPro" id="IPR019438">
    <property type="entry name" value="Q_salvage"/>
</dbReference>
<reference evidence="6 7" key="1">
    <citation type="submission" date="2016-10" db="EMBL/GenBank/DDBJ databases">
        <authorList>
            <person name="de Groot N.N."/>
        </authorList>
    </citation>
    <scope>NUCLEOTIDE SEQUENCE [LARGE SCALE GENOMIC DNA]</scope>
    <source>
        <strain evidence="6 7">Nm22</strain>
    </source>
</reference>
<comment type="catalytic activity">
    <reaction evidence="5">
        <text>queuosine 5'-phosphate + H2O = queuine + D-ribose 5-phosphate</text>
        <dbReference type="Rhea" id="RHEA:75387"/>
        <dbReference type="ChEBI" id="CHEBI:15377"/>
        <dbReference type="ChEBI" id="CHEBI:17433"/>
        <dbReference type="ChEBI" id="CHEBI:78346"/>
        <dbReference type="ChEBI" id="CHEBI:194371"/>
    </reaction>
    <physiologicalReaction direction="left-to-right" evidence="5">
        <dbReference type="Rhea" id="RHEA:75388"/>
    </physiologicalReaction>
</comment>
<protein>
    <recommendedName>
        <fullName evidence="3">Queuosine 5'-phosphate N-glycosylase/hydrolase</fullName>
    </recommendedName>
    <alternativeName>
        <fullName evidence="4">Queuosine-nucleotide N-glycosylase/hydrolase</fullName>
    </alternativeName>
</protein>
<evidence type="ECO:0000256" key="2">
    <source>
        <dbReference type="ARBA" id="ARBA00035119"/>
    </source>
</evidence>
<dbReference type="Pfam" id="PF10343">
    <property type="entry name" value="Q_salvage"/>
    <property type="match status" value="1"/>
</dbReference>